<feature type="domain" description="Transposase IS200-like" evidence="1">
    <location>
        <begin position="11"/>
        <end position="128"/>
    </location>
</feature>
<dbReference type="Proteomes" id="UP000606580">
    <property type="component" value="Unassembled WGS sequence"/>
</dbReference>
<dbReference type="GO" id="GO:0004803">
    <property type="term" value="F:transposase activity"/>
    <property type="evidence" value="ECO:0007669"/>
    <property type="project" value="InterPro"/>
</dbReference>
<organism evidence="2 3">
    <name type="scientific">Candidatus Ethanoperedens thermophilum</name>
    <dbReference type="NCBI Taxonomy" id="2766897"/>
    <lineage>
        <taxon>Archaea</taxon>
        <taxon>Methanobacteriati</taxon>
        <taxon>Methanobacteriota</taxon>
        <taxon>Stenosarchaea group</taxon>
        <taxon>Methanomicrobia</taxon>
        <taxon>Methanosarcinales</taxon>
        <taxon>Methanosarcinales incertae sedis</taxon>
        <taxon>GOM Arc I cluster</taxon>
        <taxon>Candidatus Ethanoperedens</taxon>
    </lineage>
</organism>
<dbReference type="PANTHER" id="PTHR33360:SF2">
    <property type="entry name" value="TRANSPOSASE FOR INSERTION SEQUENCE ELEMENT IS200"/>
    <property type="match status" value="1"/>
</dbReference>
<dbReference type="InterPro" id="IPR002686">
    <property type="entry name" value="Transposase_17"/>
</dbReference>
<dbReference type="GO" id="GO:0006313">
    <property type="term" value="P:DNA transposition"/>
    <property type="evidence" value="ECO:0007669"/>
    <property type="project" value="InterPro"/>
</dbReference>
<dbReference type="EMBL" id="WNEG01000046">
    <property type="protein sequence ID" value="NMG83045.1"/>
    <property type="molecule type" value="Genomic_DNA"/>
</dbReference>
<dbReference type="SUPFAM" id="SSF143422">
    <property type="entry name" value="Transposase IS200-like"/>
    <property type="match status" value="1"/>
</dbReference>
<dbReference type="Gene3D" id="3.30.70.1290">
    <property type="entry name" value="Transposase IS200-like"/>
    <property type="match status" value="1"/>
</dbReference>
<gene>
    <name evidence="2" type="primary">tnpA</name>
    <name evidence="2" type="ORF">GIS02_02430</name>
</gene>
<dbReference type="InterPro" id="IPR036515">
    <property type="entry name" value="Transposase_17_sf"/>
</dbReference>
<name>A0A848DAY8_9EURY</name>
<dbReference type="PANTHER" id="PTHR33360">
    <property type="entry name" value="TRANSPOSASE FOR INSERTION SEQUENCE ELEMENT IS200"/>
    <property type="match status" value="1"/>
</dbReference>
<comment type="caution">
    <text evidence="2">The sequence shown here is derived from an EMBL/GenBank/DDBJ whole genome shotgun (WGS) entry which is preliminary data.</text>
</comment>
<dbReference type="AlphaFoldDB" id="A0A848DAY8"/>
<reference evidence="2" key="1">
    <citation type="journal article" date="2020" name="MBio">
        <title>'Candidatus Ethanoperedens,' a Thermophilic Genus of Archaea Mediating the Anaerobic Oxidation of Ethane.</title>
        <authorList>
            <person name="Hahn C.J."/>
            <person name="Laso-Perez R."/>
            <person name="Vulcano F."/>
            <person name="Vaziourakis K.M."/>
            <person name="Stokke R."/>
            <person name="Steen I.H."/>
            <person name="Teske A."/>
            <person name="Boetius A."/>
            <person name="Liebeke M."/>
            <person name="Amann R."/>
            <person name="Knittel K."/>
            <person name="Wegener G."/>
        </authorList>
    </citation>
    <scope>NUCLEOTIDE SEQUENCE</scope>
    <source>
        <strain evidence="2">GoM-Arc1-LC-WB58</strain>
    </source>
</reference>
<sequence>MQEVKSTRHSVYLCNYHFVFIPKYRKAILNDTVKTDLEELFRKIAKKYEIEIIALEIMPDHIHLFVNALPRQSPAYIIKLFKGTSARFINQKYPELKQHSVSIWTRSYFVSTAGNMSADTVKRYIEDQWKNAKN</sequence>
<evidence type="ECO:0000313" key="3">
    <source>
        <dbReference type="Proteomes" id="UP000606580"/>
    </source>
</evidence>
<dbReference type="NCBIfam" id="NF033573">
    <property type="entry name" value="transpos_IS200"/>
    <property type="match status" value="1"/>
</dbReference>
<evidence type="ECO:0000313" key="2">
    <source>
        <dbReference type="EMBL" id="NMG83045.1"/>
    </source>
</evidence>
<accession>A0A848DAY8</accession>
<dbReference type="GO" id="GO:0003677">
    <property type="term" value="F:DNA binding"/>
    <property type="evidence" value="ECO:0007669"/>
    <property type="project" value="InterPro"/>
</dbReference>
<protein>
    <submittedName>
        <fullName evidence="2">IS200/IS605 family transposase</fullName>
    </submittedName>
</protein>
<dbReference type="SMART" id="SM01321">
    <property type="entry name" value="Y1_Tnp"/>
    <property type="match status" value="1"/>
</dbReference>
<evidence type="ECO:0000259" key="1">
    <source>
        <dbReference type="SMART" id="SM01321"/>
    </source>
</evidence>
<dbReference type="Pfam" id="PF01797">
    <property type="entry name" value="Y1_Tnp"/>
    <property type="match status" value="1"/>
</dbReference>
<proteinExistence type="predicted"/>